<dbReference type="InterPro" id="IPR010296">
    <property type="entry name" value="DUF899_thioredox"/>
</dbReference>
<reference evidence="2" key="1">
    <citation type="submission" date="2017-11" db="EMBL/GenBank/DDBJ databases">
        <authorList>
            <person name="Kuznetsova I."/>
            <person name="Sazanova A."/>
            <person name="Chirak E."/>
            <person name="Safronova V."/>
            <person name="Willems A."/>
        </authorList>
    </citation>
    <scope>NUCLEOTIDE SEQUENCE [LARGE SCALE GENOMIC DNA]</scope>
    <source>
        <strain evidence="2">PEPV15</strain>
    </source>
</reference>
<gene>
    <name evidence="1" type="ORF">CU100_18840</name>
</gene>
<comment type="caution">
    <text evidence="1">The sequence shown here is derived from an EMBL/GenBank/DDBJ whole genome shotgun (WGS) entry which is preliminary data.</text>
</comment>
<evidence type="ECO:0000313" key="2">
    <source>
        <dbReference type="Proteomes" id="UP000241158"/>
    </source>
</evidence>
<protein>
    <submittedName>
        <fullName evidence="1">DUF899 domain-containing protein</fullName>
    </submittedName>
</protein>
<dbReference type="Pfam" id="PF05988">
    <property type="entry name" value="DUF899"/>
    <property type="match status" value="1"/>
</dbReference>
<accession>A0A2P7ANG4</accession>
<dbReference type="SUPFAM" id="SSF52833">
    <property type="entry name" value="Thioredoxin-like"/>
    <property type="match status" value="1"/>
</dbReference>
<dbReference type="RefSeq" id="WP_106718145.1">
    <property type="nucleotide sequence ID" value="NZ_JACHXT010000001.1"/>
</dbReference>
<organism evidence="1 2">
    <name type="scientific">Phyllobacterium endophyticum</name>
    <dbReference type="NCBI Taxonomy" id="1149773"/>
    <lineage>
        <taxon>Bacteria</taxon>
        <taxon>Pseudomonadati</taxon>
        <taxon>Pseudomonadota</taxon>
        <taxon>Alphaproteobacteria</taxon>
        <taxon>Hyphomicrobiales</taxon>
        <taxon>Phyllobacteriaceae</taxon>
        <taxon>Phyllobacterium</taxon>
    </lineage>
</organism>
<dbReference type="InterPro" id="IPR036249">
    <property type="entry name" value="Thioredoxin-like_sf"/>
</dbReference>
<sequence>MQHEIVSRDEWLKARVALLANEKAFTHAQEEMSAQRRALPWVKVEKEYVFDSRSGKMTLSDLFDGRSQLFIKHFMMGPGQEQQCVGCTLEVDHVDGLLEHLQNHDVSYVAVARAPVGEIETLRKAMGWRFPWVSSFHSDFNYDFHVSFTPKEVAEKNAFYNFRHTHAGLEDLSGESIFYKDDDGQIYHTYSAYSRGGEQFLGIYGYLDVMPKGRNETGPRYNLVDWARPRPTYGKGGMVGNNGRYHAPDCACSAHT</sequence>
<dbReference type="Gene3D" id="3.40.30.10">
    <property type="entry name" value="Glutaredoxin"/>
    <property type="match status" value="1"/>
</dbReference>
<dbReference type="Proteomes" id="UP000241158">
    <property type="component" value="Unassembled WGS sequence"/>
</dbReference>
<dbReference type="OrthoDB" id="7331188at2"/>
<proteinExistence type="predicted"/>
<keyword evidence="2" id="KW-1185">Reference proteome</keyword>
<dbReference type="EMBL" id="PGGN01000004">
    <property type="protein sequence ID" value="PSH55735.1"/>
    <property type="molecule type" value="Genomic_DNA"/>
</dbReference>
<dbReference type="AlphaFoldDB" id="A0A2P7ANG4"/>
<evidence type="ECO:0000313" key="1">
    <source>
        <dbReference type="EMBL" id="PSH55735.1"/>
    </source>
</evidence>
<name>A0A2P7ANG4_9HYPH</name>